<comment type="catalytic activity">
    <reaction evidence="1">
        <text>UDP-alpha-D-glucose = UDP-alpha-D-galactose</text>
        <dbReference type="Rhea" id="RHEA:22168"/>
        <dbReference type="ChEBI" id="CHEBI:58885"/>
        <dbReference type="ChEBI" id="CHEBI:66914"/>
        <dbReference type="EC" id="5.1.3.2"/>
    </reaction>
</comment>
<evidence type="ECO:0000256" key="7">
    <source>
        <dbReference type="ARBA" id="ARBA00023235"/>
    </source>
</evidence>
<dbReference type="PANTHER" id="PTHR43725">
    <property type="entry name" value="UDP-GLUCOSE 4-EPIMERASE"/>
    <property type="match status" value="1"/>
</dbReference>
<comment type="cofactor">
    <cofactor evidence="2">
        <name>NAD(+)</name>
        <dbReference type="ChEBI" id="CHEBI:57540"/>
    </cofactor>
</comment>
<keyword evidence="7" id="KW-0413">Isomerase</keyword>
<evidence type="ECO:0000256" key="3">
    <source>
        <dbReference type="ARBA" id="ARBA00005007"/>
    </source>
</evidence>
<dbReference type="EMBL" id="MN739498">
    <property type="protein sequence ID" value="QHT08552.1"/>
    <property type="molecule type" value="Genomic_DNA"/>
</dbReference>
<dbReference type="InterPro" id="IPR005886">
    <property type="entry name" value="UDP_G4E"/>
</dbReference>
<evidence type="ECO:0000256" key="1">
    <source>
        <dbReference type="ARBA" id="ARBA00000083"/>
    </source>
</evidence>
<evidence type="ECO:0000256" key="2">
    <source>
        <dbReference type="ARBA" id="ARBA00001911"/>
    </source>
</evidence>
<dbReference type="PANTHER" id="PTHR43725:SF47">
    <property type="entry name" value="UDP-GLUCOSE 4-EPIMERASE"/>
    <property type="match status" value="1"/>
</dbReference>
<dbReference type="InterPro" id="IPR001509">
    <property type="entry name" value="Epimerase_deHydtase"/>
</dbReference>
<protein>
    <recommendedName>
        <fullName evidence="4">UDP-glucose 4-epimerase</fullName>
        <ecNumber evidence="4">5.1.3.2</ecNumber>
    </recommendedName>
</protein>
<name>A0A6C0CWK7_9ZZZZ</name>
<keyword evidence="5" id="KW-0520">NAD</keyword>
<evidence type="ECO:0000256" key="4">
    <source>
        <dbReference type="ARBA" id="ARBA00013189"/>
    </source>
</evidence>
<dbReference type="Gene3D" id="3.90.25.10">
    <property type="entry name" value="UDP-galactose 4-epimerase, domain 1"/>
    <property type="match status" value="1"/>
</dbReference>
<sequence>MNYVLVTGGLGFIGSHTVVELIEHNYNVIILDNLSNSKIEVLDKINKITNHTPLFFNIDITSMEMLEDIFKEYNIESIIHFAAHKAVGESIEKPLMYYQNNIISTLNLLFLCDKYKTQHFIFSSSATVYGETKSPIVETTAVGRNLSSPYGKTKYFIEEILEDFHKSNPYIKIIILRYFNPVGAHSSGLIGENPNGIPNNLMPYILKVAIKNNINPTIDDVYFSVKVFGNTYNTKDGTGERDFIHVVDLASAHSKSLEYVTSNDVHFDIFNVGTGKSTSVLELINTFCETNKLIVPYEFYPKRNGDMASVFCDTTKLNNVLKWTAKHSLVDMCKDSYNYILLNNNSV</sequence>
<dbReference type="SUPFAM" id="SSF51735">
    <property type="entry name" value="NAD(P)-binding Rossmann-fold domains"/>
    <property type="match status" value="1"/>
</dbReference>
<evidence type="ECO:0000256" key="5">
    <source>
        <dbReference type="ARBA" id="ARBA00023027"/>
    </source>
</evidence>
<dbReference type="Gene3D" id="3.40.50.720">
    <property type="entry name" value="NAD(P)-binding Rossmann-like Domain"/>
    <property type="match status" value="1"/>
</dbReference>
<dbReference type="Pfam" id="PF01370">
    <property type="entry name" value="Epimerase"/>
    <property type="match status" value="1"/>
</dbReference>
<proteinExistence type="predicted"/>
<dbReference type="NCBIfam" id="TIGR01179">
    <property type="entry name" value="galE"/>
    <property type="match status" value="1"/>
</dbReference>
<dbReference type="InterPro" id="IPR036291">
    <property type="entry name" value="NAD(P)-bd_dom_sf"/>
</dbReference>
<evidence type="ECO:0000256" key="6">
    <source>
        <dbReference type="ARBA" id="ARBA00023144"/>
    </source>
</evidence>
<dbReference type="AlphaFoldDB" id="A0A6C0CWK7"/>
<dbReference type="GO" id="GO:0003978">
    <property type="term" value="F:UDP-glucose 4-epimerase activity"/>
    <property type="evidence" value="ECO:0007669"/>
    <property type="project" value="UniProtKB-EC"/>
</dbReference>
<accession>A0A6C0CWK7</accession>
<comment type="pathway">
    <text evidence="3">Carbohydrate metabolism.</text>
</comment>
<evidence type="ECO:0000259" key="8">
    <source>
        <dbReference type="Pfam" id="PF01370"/>
    </source>
</evidence>
<feature type="domain" description="NAD-dependent epimerase/dehydratase" evidence="8">
    <location>
        <begin position="4"/>
        <end position="273"/>
    </location>
</feature>
<reference evidence="9" key="1">
    <citation type="journal article" date="2020" name="Nature">
        <title>Giant virus diversity and host interactions through global metagenomics.</title>
        <authorList>
            <person name="Schulz F."/>
            <person name="Roux S."/>
            <person name="Paez-Espino D."/>
            <person name="Jungbluth S."/>
            <person name="Walsh D.A."/>
            <person name="Denef V.J."/>
            <person name="McMahon K.D."/>
            <person name="Konstantinidis K.T."/>
            <person name="Eloe-Fadrosh E.A."/>
            <person name="Kyrpides N.C."/>
            <person name="Woyke T."/>
        </authorList>
    </citation>
    <scope>NUCLEOTIDE SEQUENCE</scope>
    <source>
        <strain evidence="9">GVMAG-M-3300022752-66</strain>
    </source>
</reference>
<dbReference type="EC" id="5.1.3.2" evidence="4"/>
<keyword evidence="6" id="KW-0299">Galactose metabolism</keyword>
<evidence type="ECO:0000313" key="9">
    <source>
        <dbReference type="EMBL" id="QHT08552.1"/>
    </source>
</evidence>
<dbReference type="GO" id="GO:0005829">
    <property type="term" value="C:cytosol"/>
    <property type="evidence" value="ECO:0007669"/>
    <property type="project" value="TreeGrafter"/>
</dbReference>
<organism evidence="9">
    <name type="scientific">viral metagenome</name>
    <dbReference type="NCBI Taxonomy" id="1070528"/>
    <lineage>
        <taxon>unclassified sequences</taxon>
        <taxon>metagenomes</taxon>
        <taxon>organismal metagenomes</taxon>
    </lineage>
</organism>
<dbReference type="CDD" id="cd05247">
    <property type="entry name" value="UDP_G4E_1_SDR_e"/>
    <property type="match status" value="1"/>
</dbReference>
<dbReference type="GO" id="GO:0006012">
    <property type="term" value="P:galactose metabolic process"/>
    <property type="evidence" value="ECO:0007669"/>
    <property type="project" value="UniProtKB-KW"/>
</dbReference>
<keyword evidence="6" id="KW-0119">Carbohydrate metabolism</keyword>